<evidence type="ECO:0000313" key="10">
    <source>
        <dbReference type="Proteomes" id="UP000283087"/>
    </source>
</evidence>
<dbReference type="Pfam" id="PF01925">
    <property type="entry name" value="TauE"/>
    <property type="match status" value="1"/>
</dbReference>
<dbReference type="PANTHER" id="PTHR30269">
    <property type="entry name" value="TRANSMEMBRANE PROTEIN YFCA"/>
    <property type="match status" value="1"/>
</dbReference>
<comment type="caution">
    <text evidence="9">The sequence shown here is derived from an EMBL/GenBank/DDBJ whole genome shotgun (WGS) entry which is preliminary data.</text>
</comment>
<reference evidence="9 10" key="1">
    <citation type="submission" date="2018-11" db="EMBL/GenBank/DDBJ databases">
        <title>The draft genome sequence of Amphritea opalescens ANRC-JH13T.</title>
        <authorList>
            <person name="Fang Z."/>
            <person name="Zhang Y."/>
            <person name="Han X."/>
        </authorList>
    </citation>
    <scope>NUCLEOTIDE SEQUENCE [LARGE SCALE GENOMIC DNA]</scope>
    <source>
        <strain evidence="9 10">ANRC-JH13</strain>
    </source>
</reference>
<comment type="similarity">
    <text evidence="2 8">Belongs to the 4-toluene sulfonate uptake permease (TSUP) (TC 2.A.102) family.</text>
</comment>
<keyword evidence="7 8" id="KW-0472">Membrane</keyword>
<evidence type="ECO:0000256" key="7">
    <source>
        <dbReference type="ARBA" id="ARBA00023136"/>
    </source>
</evidence>
<evidence type="ECO:0000256" key="3">
    <source>
        <dbReference type="ARBA" id="ARBA00022448"/>
    </source>
</evidence>
<dbReference type="InterPro" id="IPR002781">
    <property type="entry name" value="TM_pro_TauE-like"/>
</dbReference>
<gene>
    <name evidence="9" type="ORF">EH243_11530</name>
</gene>
<evidence type="ECO:0000256" key="1">
    <source>
        <dbReference type="ARBA" id="ARBA00004651"/>
    </source>
</evidence>
<evidence type="ECO:0000256" key="5">
    <source>
        <dbReference type="ARBA" id="ARBA00022692"/>
    </source>
</evidence>
<dbReference type="PANTHER" id="PTHR30269:SF37">
    <property type="entry name" value="MEMBRANE TRANSPORTER PROTEIN"/>
    <property type="match status" value="1"/>
</dbReference>
<dbReference type="EMBL" id="RQXW01000009">
    <property type="protein sequence ID" value="RTE65565.1"/>
    <property type="molecule type" value="Genomic_DNA"/>
</dbReference>
<dbReference type="InterPro" id="IPR052017">
    <property type="entry name" value="TSUP"/>
</dbReference>
<feature type="transmembrane region" description="Helical" evidence="8">
    <location>
        <begin position="169"/>
        <end position="187"/>
    </location>
</feature>
<keyword evidence="3" id="KW-0813">Transport</keyword>
<dbReference type="AlphaFoldDB" id="A0A430KQ27"/>
<feature type="transmembrane region" description="Helical" evidence="8">
    <location>
        <begin position="40"/>
        <end position="65"/>
    </location>
</feature>
<evidence type="ECO:0000256" key="8">
    <source>
        <dbReference type="RuleBase" id="RU363041"/>
    </source>
</evidence>
<feature type="transmembrane region" description="Helical" evidence="8">
    <location>
        <begin position="199"/>
        <end position="221"/>
    </location>
</feature>
<dbReference type="GO" id="GO:0005886">
    <property type="term" value="C:plasma membrane"/>
    <property type="evidence" value="ECO:0007669"/>
    <property type="project" value="UniProtKB-SubCell"/>
</dbReference>
<comment type="subcellular location">
    <subcellularLocation>
        <location evidence="1 8">Cell membrane</location>
        <topology evidence="1 8">Multi-pass membrane protein</topology>
    </subcellularLocation>
</comment>
<feature type="transmembrane region" description="Helical" evidence="8">
    <location>
        <begin position="103"/>
        <end position="120"/>
    </location>
</feature>
<proteinExistence type="inferred from homology"/>
<sequence length="248" mass="26827">MEQILSFSAAFWILAVLGVLVTGISKSGFAGGVGVISVPLMSLYIGPVQAAAIMLPLLILMDFFSVRAWWSHRRVDLLKIMLPAAILGIIIGYLLFGYLNDDVLRLLLGILSISFGLWGLLKGSRFGGSSPIIGYITSTLAGFTSFVAHAGGPPMNFYLLPMKLPREQFLGTAVVFLASVNFVKLFAYGALGQINTDNLLVGLVLAPVAWIGTRLGLVIHKKLDDQLFYRIILVMLVIIGVKLVFDGL</sequence>
<name>A0A430KQ27_9GAMM</name>
<dbReference type="Proteomes" id="UP000283087">
    <property type="component" value="Unassembled WGS sequence"/>
</dbReference>
<dbReference type="OrthoDB" id="7028171at2"/>
<accession>A0A430KQ27</accession>
<keyword evidence="6 8" id="KW-1133">Transmembrane helix</keyword>
<keyword evidence="10" id="KW-1185">Reference proteome</keyword>
<protein>
    <recommendedName>
        <fullName evidence="8">Probable membrane transporter protein</fullName>
    </recommendedName>
</protein>
<feature type="transmembrane region" description="Helical" evidence="8">
    <location>
        <begin position="132"/>
        <end position="149"/>
    </location>
</feature>
<feature type="transmembrane region" description="Helical" evidence="8">
    <location>
        <begin position="227"/>
        <end position="245"/>
    </location>
</feature>
<evidence type="ECO:0000256" key="2">
    <source>
        <dbReference type="ARBA" id="ARBA00009142"/>
    </source>
</evidence>
<evidence type="ECO:0000313" key="9">
    <source>
        <dbReference type="EMBL" id="RTE65565.1"/>
    </source>
</evidence>
<organism evidence="9 10">
    <name type="scientific">Amphritea opalescens</name>
    <dbReference type="NCBI Taxonomy" id="2490544"/>
    <lineage>
        <taxon>Bacteria</taxon>
        <taxon>Pseudomonadati</taxon>
        <taxon>Pseudomonadota</taxon>
        <taxon>Gammaproteobacteria</taxon>
        <taxon>Oceanospirillales</taxon>
        <taxon>Oceanospirillaceae</taxon>
        <taxon>Amphritea</taxon>
    </lineage>
</organism>
<evidence type="ECO:0000256" key="4">
    <source>
        <dbReference type="ARBA" id="ARBA00022475"/>
    </source>
</evidence>
<keyword evidence="5 8" id="KW-0812">Transmembrane</keyword>
<feature type="transmembrane region" description="Helical" evidence="8">
    <location>
        <begin position="77"/>
        <end position="97"/>
    </location>
</feature>
<dbReference type="RefSeq" id="WP_126158818.1">
    <property type="nucleotide sequence ID" value="NZ_RQXW01000009.1"/>
</dbReference>
<keyword evidence="4 8" id="KW-1003">Cell membrane</keyword>
<evidence type="ECO:0000256" key="6">
    <source>
        <dbReference type="ARBA" id="ARBA00022989"/>
    </source>
</evidence>